<dbReference type="OrthoDB" id="6620210at2759"/>
<evidence type="ECO:0000259" key="11">
    <source>
        <dbReference type="PROSITE" id="PS50808"/>
    </source>
</evidence>
<organism evidence="13 14">
    <name type="scientific">Phyllotreta striolata</name>
    <name type="common">Striped flea beetle</name>
    <name type="synonym">Crioceris striolata</name>
    <dbReference type="NCBI Taxonomy" id="444603"/>
    <lineage>
        <taxon>Eukaryota</taxon>
        <taxon>Metazoa</taxon>
        <taxon>Ecdysozoa</taxon>
        <taxon>Arthropoda</taxon>
        <taxon>Hexapoda</taxon>
        <taxon>Insecta</taxon>
        <taxon>Pterygota</taxon>
        <taxon>Neoptera</taxon>
        <taxon>Endopterygota</taxon>
        <taxon>Coleoptera</taxon>
        <taxon>Polyphaga</taxon>
        <taxon>Cucujiformia</taxon>
        <taxon>Chrysomeloidea</taxon>
        <taxon>Chrysomelidae</taxon>
        <taxon>Galerucinae</taxon>
        <taxon>Alticini</taxon>
        <taxon>Phyllotreta</taxon>
    </lineage>
</organism>
<keyword evidence="4" id="KW-0862">Zinc</keyword>
<dbReference type="InterPro" id="IPR012337">
    <property type="entry name" value="RNaseH-like_sf"/>
</dbReference>
<keyword evidence="8" id="KW-0539">Nucleus</keyword>
<accession>A0A9P0DX03</accession>
<gene>
    <name evidence="13" type="ORF">PHYEVI_LOCUS11862</name>
    <name evidence="12" type="ORF">PHYEVI_LOCUS8625</name>
</gene>
<evidence type="ECO:0000256" key="3">
    <source>
        <dbReference type="ARBA" id="ARBA00022771"/>
    </source>
</evidence>
<dbReference type="Proteomes" id="UP001153712">
    <property type="component" value="Chromosome 5"/>
</dbReference>
<feature type="region of interest" description="Disordered" evidence="10">
    <location>
        <begin position="56"/>
        <end position="101"/>
    </location>
</feature>
<sequence>MAPKSFIWKFFTKLSQETARCNICSKTLKTSGNTSNLHSHLKQKHDTVFKQLDQSTDAADASKRRKMSSIEQQVPKDKERAISPVSSERSDSINTVTEGPEGSVANFEASCSSSDPSTSSKCAETVLKLKQSRQPSITQAIRQVSSFSEGGSKNTKITEAIVNFIVQDNLPFSTVERKGFLNLMKEVAPLYKVPTRNCIKDRIDKKFEVLSETFKRLIESVKYFTITTDIWTADMQTKSFMGVTLHFIKNLKMCSATLGVTELTEAHTSAYIVTQLETNLNEWNIGTDRLVAAVTDNGANMVKACQDFLGKSKHVPCFAHTINLVCEQALKNTQNLDKLIEKVRTIVVWFKRSVHASDELRRIQQNRGTPEGNMLKMILDVKTRWNSTYYMLERFLKLAPLIGNIILSNVNAPNMVNASDLEELKQVCQLLVPLEQTTKEMSGQNYITLSKVIPMIMCLVTQYEHFNTSVGLAENLKSAILKELYRRFGSAEKCFLLAASTILDPRFKNIHFKDPLALSSIIRHLKSEMNSIGGEESSSSSDISPQVEKPEPVFDLWAPHKNIAYTKKTKRRGEKFDEFTQYLSIPVRNLKDNPLEIWEEMKLVYPNLFKLAQKYLGILATSVPSERLFSKAGAIATKNRSRLTGKRLSKLLFLESFSEM</sequence>
<evidence type="ECO:0000256" key="4">
    <source>
        <dbReference type="ARBA" id="ARBA00022833"/>
    </source>
</evidence>
<keyword evidence="5" id="KW-0805">Transcription regulation</keyword>
<dbReference type="Pfam" id="PF05699">
    <property type="entry name" value="Dimer_Tnp_hAT"/>
    <property type="match status" value="1"/>
</dbReference>
<dbReference type="PROSITE" id="PS50808">
    <property type="entry name" value="ZF_BED"/>
    <property type="match status" value="1"/>
</dbReference>
<evidence type="ECO:0000313" key="13">
    <source>
        <dbReference type="EMBL" id="CAH1188808.1"/>
    </source>
</evidence>
<dbReference type="Pfam" id="PF02892">
    <property type="entry name" value="zf-BED"/>
    <property type="match status" value="1"/>
</dbReference>
<keyword evidence="6" id="KW-0238">DNA-binding</keyword>
<dbReference type="SUPFAM" id="SSF140996">
    <property type="entry name" value="Hermes dimerisation domain"/>
    <property type="match status" value="1"/>
</dbReference>
<dbReference type="AlphaFoldDB" id="A0A9P0DX03"/>
<dbReference type="GO" id="GO:0009791">
    <property type="term" value="P:post-embryonic development"/>
    <property type="evidence" value="ECO:0007669"/>
    <property type="project" value="UniProtKB-ARBA"/>
</dbReference>
<dbReference type="GO" id="GO:0003677">
    <property type="term" value="F:DNA binding"/>
    <property type="evidence" value="ECO:0007669"/>
    <property type="project" value="UniProtKB-KW"/>
</dbReference>
<keyword evidence="3 9" id="KW-0863">Zinc-finger</keyword>
<dbReference type="PANTHER" id="PTHR46481">
    <property type="entry name" value="ZINC FINGER BED DOMAIN-CONTAINING PROTEIN 4"/>
    <property type="match status" value="1"/>
</dbReference>
<dbReference type="SUPFAM" id="SSF53098">
    <property type="entry name" value="Ribonuclease H-like"/>
    <property type="match status" value="1"/>
</dbReference>
<dbReference type="InterPro" id="IPR003656">
    <property type="entry name" value="Znf_BED"/>
</dbReference>
<dbReference type="PANTHER" id="PTHR46481:SF10">
    <property type="entry name" value="ZINC FINGER BED DOMAIN-CONTAINING PROTEIN 39"/>
    <property type="match status" value="1"/>
</dbReference>
<evidence type="ECO:0000256" key="10">
    <source>
        <dbReference type="SAM" id="MobiDB-lite"/>
    </source>
</evidence>
<comment type="subcellular location">
    <subcellularLocation>
        <location evidence="1">Nucleus</location>
    </subcellularLocation>
</comment>
<dbReference type="GO" id="GO:0008270">
    <property type="term" value="F:zinc ion binding"/>
    <property type="evidence" value="ECO:0007669"/>
    <property type="project" value="UniProtKB-KW"/>
</dbReference>
<evidence type="ECO:0000256" key="1">
    <source>
        <dbReference type="ARBA" id="ARBA00004123"/>
    </source>
</evidence>
<dbReference type="SMART" id="SM00614">
    <property type="entry name" value="ZnF_BED"/>
    <property type="match status" value="1"/>
</dbReference>
<evidence type="ECO:0000256" key="6">
    <source>
        <dbReference type="ARBA" id="ARBA00023125"/>
    </source>
</evidence>
<reference evidence="13" key="1">
    <citation type="submission" date="2022-01" db="EMBL/GenBank/DDBJ databases">
        <authorList>
            <person name="King R."/>
        </authorList>
    </citation>
    <scope>NUCLEOTIDE SEQUENCE</scope>
</reference>
<feature type="compositionally biased region" description="Polar residues" evidence="10">
    <location>
        <begin position="84"/>
        <end position="97"/>
    </location>
</feature>
<dbReference type="InterPro" id="IPR052035">
    <property type="entry name" value="ZnF_BED_domain_contain"/>
</dbReference>
<dbReference type="EMBL" id="CAKJVH030000040">
    <property type="protein sequence ID" value="CAH1188808.1"/>
    <property type="molecule type" value="Genomic_DNA"/>
</dbReference>
<feature type="domain" description="BED-type" evidence="11">
    <location>
        <begin position="2"/>
        <end position="52"/>
    </location>
</feature>
<dbReference type="GO" id="GO:0046983">
    <property type="term" value="F:protein dimerization activity"/>
    <property type="evidence" value="ECO:0007669"/>
    <property type="project" value="InterPro"/>
</dbReference>
<protein>
    <recommendedName>
        <fullName evidence="11">BED-type domain-containing protein</fullName>
    </recommendedName>
</protein>
<dbReference type="GO" id="GO:0005634">
    <property type="term" value="C:nucleus"/>
    <property type="evidence" value="ECO:0007669"/>
    <property type="project" value="UniProtKB-SubCell"/>
</dbReference>
<dbReference type="EMBL" id="OU900098">
    <property type="protein sequence ID" value="CAG9862308.1"/>
    <property type="molecule type" value="Genomic_DNA"/>
</dbReference>
<evidence type="ECO:0000256" key="8">
    <source>
        <dbReference type="ARBA" id="ARBA00023242"/>
    </source>
</evidence>
<dbReference type="InterPro" id="IPR036236">
    <property type="entry name" value="Znf_C2H2_sf"/>
</dbReference>
<evidence type="ECO:0000256" key="7">
    <source>
        <dbReference type="ARBA" id="ARBA00023163"/>
    </source>
</evidence>
<proteinExistence type="predicted"/>
<evidence type="ECO:0000256" key="5">
    <source>
        <dbReference type="ARBA" id="ARBA00023015"/>
    </source>
</evidence>
<dbReference type="SUPFAM" id="SSF57667">
    <property type="entry name" value="beta-beta-alpha zinc fingers"/>
    <property type="match status" value="1"/>
</dbReference>
<evidence type="ECO:0000313" key="12">
    <source>
        <dbReference type="EMBL" id="CAG9862308.1"/>
    </source>
</evidence>
<keyword evidence="2" id="KW-0479">Metal-binding</keyword>
<keyword evidence="14" id="KW-1185">Reference proteome</keyword>
<evidence type="ECO:0000313" key="14">
    <source>
        <dbReference type="Proteomes" id="UP001153712"/>
    </source>
</evidence>
<evidence type="ECO:0000256" key="2">
    <source>
        <dbReference type="ARBA" id="ARBA00022723"/>
    </source>
</evidence>
<dbReference type="Gene3D" id="1.10.10.1070">
    <property type="entry name" value="Zinc finger, BED domain-containing"/>
    <property type="match status" value="1"/>
</dbReference>
<evidence type="ECO:0000256" key="9">
    <source>
        <dbReference type="PROSITE-ProRule" id="PRU00027"/>
    </source>
</evidence>
<name>A0A9P0DX03_PHYSR</name>
<keyword evidence="7" id="KW-0804">Transcription</keyword>
<dbReference type="InterPro" id="IPR008906">
    <property type="entry name" value="HATC_C_dom"/>
</dbReference>
<dbReference type="Proteomes" id="UP001153712">
    <property type="component" value="Unassembled WGS sequence"/>
</dbReference>